<evidence type="ECO:0000313" key="1">
    <source>
        <dbReference type="EMBL" id="MBD8124393.1"/>
    </source>
</evidence>
<comment type="caution">
    <text evidence="1">The sequence shown here is derived from an EMBL/GenBank/DDBJ whole genome shotgun (WGS) entry which is preliminary data.</text>
</comment>
<evidence type="ECO:0000313" key="2">
    <source>
        <dbReference type="Proteomes" id="UP000625247"/>
    </source>
</evidence>
<gene>
    <name evidence="1" type="ORF">IFT62_24610</name>
</gene>
<keyword evidence="2" id="KW-1185">Reference proteome</keyword>
<name>A0ABR9AEC8_9PSED</name>
<dbReference type="Proteomes" id="UP000625247">
    <property type="component" value="Unassembled WGS sequence"/>
</dbReference>
<dbReference type="RefSeq" id="WP_191946060.1">
    <property type="nucleotide sequence ID" value="NZ_JACYNP010000017.1"/>
</dbReference>
<reference evidence="1 2" key="1">
    <citation type="journal article" date="2020" name="FEMS Microbiol. Ecol.">
        <title>Temporal dynamics of bacterial communities during seed development and maturation.</title>
        <authorList>
            <person name="Chesneau G."/>
            <person name="Torres-Cortes G."/>
            <person name="Briand M."/>
            <person name="Darrasse A."/>
            <person name="Preveaux A."/>
            <person name="Marais C."/>
            <person name="Jacques M.A."/>
            <person name="Shade A."/>
            <person name="Barret M."/>
        </authorList>
    </citation>
    <scope>NUCLEOTIDE SEQUENCE [LARGE SCALE GENOMIC DNA]</scope>
    <source>
        <strain evidence="1 2">CFBP13723</strain>
    </source>
</reference>
<dbReference type="EMBL" id="JACYNP010000017">
    <property type="protein sequence ID" value="MBD8124393.1"/>
    <property type="molecule type" value="Genomic_DNA"/>
</dbReference>
<proteinExistence type="predicted"/>
<organism evidence="1 2">
    <name type="scientific">Pseudomonas lutea</name>
    <dbReference type="NCBI Taxonomy" id="243924"/>
    <lineage>
        <taxon>Bacteria</taxon>
        <taxon>Pseudomonadati</taxon>
        <taxon>Pseudomonadota</taxon>
        <taxon>Gammaproteobacteria</taxon>
        <taxon>Pseudomonadales</taxon>
        <taxon>Pseudomonadaceae</taxon>
        <taxon>Pseudomonas</taxon>
    </lineage>
</organism>
<sequence length="217" mass="23383">MTEQYPFSAPTVSKADPLDGLLQISDLNQPIPVGILIWDGARPGYLIQLRLDDELIGEPSALGDQLPGDIIQLQVSHLLLSESRRYELSFQVTNHINGVVRESSAITLKVDRTQPGATLLAPLIFPTATFSDQLTGLLPGYAGMQQGDVVQTLLNGSPGPNHTVTADELTLRPVEIGFTREHLQPHAPGMVSIEYAVTDRAGNTSITSLPTLVSVQL</sequence>
<protein>
    <submittedName>
        <fullName evidence="1">Uncharacterized protein</fullName>
    </submittedName>
</protein>
<accession>A0ABR9AEC8</accession>